<evidence type="ECO:0000256" key="1">
    <source>
        <dbReference type="SAM" id="Phobius"/>
    </source>
</evidence>
<dbReference type="STRING" id="120956.SAMN05421791_10454"/>
<evidence type="ECO:0000313" key="3">
    <source>
        <dbReference type="Proteomes" id="UP000199708"/>
    </source>
</evidence>
<sequence length="227" mass="24724">MEWIKLIGIIIIVLGFYFKLDTLATVILAGLATALVSGISLTEFFTILGDTYTKQRVVSLFFLSLPMIGLSEAYGLKQQAVKLIGKLKGLTTGWLYSLYMLIRIIAGFFSIRLGGHPQFVRPLIYPMGEAATKLKVGEDLNEQETEIIKGRAAANENFGNFFGQNTFIGSAGVLLIAGTLQELGYEGTTATVAVASWPIAVIALIVVTGYNLLLDVKIRRHYKGGVK</sequence>
<gene>
    <name evidence="2" type="ORF">SAMN05421791_10454</name>
</gene>
<feature type="transmembrane region" description="Helical" evidence="1">
    <location>
        <begin position="6"/>
        <end position="36"/>
    </location>
</feature>
<dbReference type="EMBL" id="FNCK01000004">
    <property type="protein sequence ID" value="SDG23370.1"/>
    <property type="molecule type" value="Genomic_DNA"/>
</dbReference>
<dbReference type="RefSeq" id="WP_090289746.1">
    <property type="nucleotide sequence ID" value="NZ_FNCK01000004.1"/>
</dbReference>
<proteinExistence type="predicted"/>
<keyword evidence="1" id="KW-0812">Transmembrane</keyword>
<reference evidence="2 3" key="1">
    <citation type="submission" date="2016-10" db="EMBL/GenBank/DDBJ databases">
        <authorList>
            <person name="de Groot N.N."/>
        </authorList>
    </citation>
    <scope>NUCLEOTIDE SEQUENCE [LARGE SCALE GENOMIC DNA]</scope>
    <source>
        <strain evidence="2 3">ATCC BAA-466</strain>
    </source>
</reference>
<keyword evidence="3" id="KW-1185">Reference proteome</keyword>
<organism evidence="2 3">
    <name type="scientific">Facklamia miroungae</name>
    <dbReference type="NCBI Taxonomy" id="120956"/>
    <lineage>
        <taxon>Bacteria</taxon>
        <taxon>Bacillati</taxon>
        <taxon>Bacillota</taxon>
        <taxon>Bacilli</taxon>
        <taxon>Lactobacillales</taxon>
        <taxon>Aerococcaceae</taxon>
        <taxon>Facklamia</taxon>
    </lineage>
</organism>
<name>A0A1G7SM98_9LACT</name>
<dbReference type="InterPro" id="IPR010374">
    <property type="entry name" value="DUF969"/>
</dbReference>
<dbReference type="Pfam" id="PF06149">
    <property type="entry name" value="DUF969"/>
    <property type="match status" value="1"/>
</dbReference>
<feature type="transmembrane region" description="Helical" evidence="1">
    <location>
        <begin position="158"/>
        <end position="180"/>
    </location>
</feature>
<dbReference type="OrthoDB" id="80065at2"/>
<feature type="transmembrane region" description="Helical" evidence="1">
    <location>
        <begin position="57"/>
        <end position="76"/>
    </location>
</feature>
<keyword evidence="1" id="KW-1133">Transmembrane helix</keyword>
<protein>
    <submittedName>
        <fullName evidence="2">Uncharacterized membrane protein</fullName>
    </submittedName>
</protein>
<keyword evidence="1" id="KW-0472">Membrane</keyword>
<dbReference type="AlphaFoldDB" id="A0A1G7SM98"/>
<dbReference type="Proteomes" id="UP000199708">
    <property type="component" value="Unassembled WGS sequence"/>
</dbReference>
<feature type="transmembrane region" description="Helical" evidence="1">
    <location>
        <begin position="96"/>
        <end position="115"/>
    </location>
</feature>
<feature type="transmembrane region" description="Helical" evidence="1">
    <location>
        <begin position="192"/>
        <end position="213"/>
    </location>
</feature>
<accession>A0A1G7SM98</accession>
<evidence type="ECO:0000313" key="2">
    <source>
        <dbReference type="EMBL" id="SDG23370.1"/>
    </source>
</evidence>